<dbReference type="Proteomes" id="UP000288216">
    <property type="component" value="Unassembled WGS sequence"/>
</dbReference>
<reference evidence="1 2" key="1">
    <citation type="journal article" date="2018" name="Nat. Ecol. Evol.">
        <title>Shark genomes provide insights into elasmobranch evolution and the origin of vertebrates.</title>
        <authorList>
            <person name="Hara Y"/>
            <person name="Yamaguchi K"/>
            <person name="Onimaru K"/>
            <person name="Kadota M"/>
            <person name="Koyanagi M"/>
            <person name="Keeley SD"/>
            <person name="Tatsumi K"/>
            <person name="Tanaka K"/>
            <person name="Motone F"/>
            <person name="Kageyama Y"/>
            <person name="Nozu R"/>
            <person name="Adachi N"/>
            <person name="Nishimura O"/>
            <person name="Nakagawa R"/>
            <person name="Tanegashima C"/>
            <person name="Kiyatake I"/>
            <person name="Matsumoto R"/>
            <person name="Murakumo K"/>
            <person name="Nishida K"/>
            <person name="Terakita A"/>
            <person name="Kuratani S"/>
            <person name="Sato K"/>
            <person name="Hyodo S Kuraku.S."/>
        </authorList>
    </citation>
    <scope>NUCLEOTIDE SEQUENCE [LARGE SCALE GENOMIC DNA]</scope>
</reference>
<proteinExistence type="predicted"/>
<name>A0A401PHB9_SCYTO</name>
<dbReference type="EMBL" id="BFAA01000484">
    <property type="protein sequence ID" value="GCB72511.1"/>
    <property type="molecule type" value="Genomic_DNA"/>
</dbReference>
<sequence>MINSEVECCKVKWEECQLKHEGLMINPKEYEKKRSRMVKDPINHPELQVASERKQRAGSSGGVWLHTQHCVIRGVTLICTSPETSMTLSCGRSFFGMSH</sequence>
<evidence type="ECO:0000313" key="2">
    <source>
        <dbReference type="Proteomes" id="UP000288216"/>
    </source>
</evidence>
<dbReference type="AlphaFoldDB" id="A0A401PHB9"/>
<comment type="caution">
    <text evidence="1">The sequence shown here is derived from an EMBL/GenBank/DDBJ whole genome shotgun (WGS) entry which is preliminary data.</text>
</comment>
<organism evidence="1 2">
    <name type="scientific">Scyliorhinus torazame</name>
    <name type="common">Cloudy catshark</name>
    <name type="synonym">Catulus torazame</name>
    <dbReference type="NCBI Taxonomy" id="75743"/>
    <lineage>
        <taxon>Eukaryota</taxon>
        <taxon>Metazoa</taxon>
        <taxon>Chordata</taxon>
        <taxon>Craniata</taxon>
        <taxon>Vertebrata</taxon>
        <taxon>Chondrichthyes</taxon>
        <taxon>Elasmobranchii</taxon>
        <taxon>Galeomorphii</taxon>
        <taxon>Galeoidea</taxon>
        <taxon>Carcharhiniformes</taxon>
        <taxon>Scyliorhinidae</taxon>
        <taxon>Scyliorhinus</taxon>
    </lineage>
</organism>
<evidence type="ECO:0000313" key="1">
    <source>
        <dbReference type="EMBL" id="GCB72511.1"/>
    </source>
</evidence>
<protein>
    <submittedName>
        <fullName evidence="1">Uncharacterized protein</fullName>
    </submittedName>
</protein>
<gene>
    <name evidence="1" type="ORF">scyTo_0002032</name>
</gene>
<keyword evidence="2" id="KW-1185">Reference proteome</keyword>
<accession>A0A401PHB9</accession>